<proteinExistence type="inferred from homology"/>
<evidence type="ECO:0000313" key="7">
    <source>
        <dbReference type="EMBL" id="JAP93535.1"/>
    </source>
</evidence>
<feature type="non-terminal residue" evidence="7">
    <location>
        <position position="1"/>
    </location>
</feature>
<evidence type="ECO:0000256" key="3">
    <source>
        <dbReference type="ARBA" id="ARBA00022857"/>
    </source>
</evidence>
<dbReference type="PROSITE" id="PS51383">
    <property type="entry name" value="YJEF_C_3"/>
    <property type="match status" value="1"/>
</dbReference>
<reference evidence="7" key="1">
    <citation type="submission" date="2015-07" db="EMBL/GenBank/DDBJ databases">
        <title>Adaptation to a free-living lifestyle via gene acquisitions in the diplomonad Trepomonas sp. PC1.</title>
        <authorList>
            <person name="Xu F."/>
            <person name="Jerlstrom-Hultqvist J."/>
            <person name="Kolisko M."/>
            <person name="Simpson A.G.B."/>
            <person name="Roger A.J."/>
            <person name="Svard S.G."/>
            <person name="Andersson J.O."/>
        </authorList>
    </citation>
    <scope>NUCLEOTIDE SEQUENCE</scope>
    <source>
        <strain evidence="7">PC1</strain>
    </source>
</reference>
<dbReference type="InterPro" id="IPR000631">
    <property type="entry name" value="CARKD"/>
</dbReference>
<evidence type="ECO:0000256" key="5">
    <source>
        <dbReference type="ARBA" id="ARBA00023239"/>
    </source>
</evidence>
<feature type="domain" description="YjeF C-terminal" evidence="6">
    <location>
        <begin position="117"/>
        <end position="416"/>
    </location>
</feature>
<evidence type="ECO:0000256" key="2">
    <source>
        <dbReference type="ARBA" id="ARBA00022840"/>
    </source>
</evidence>
<dbReference type="HAMAP" id="MF_01965">
    <property type="entry name" value="NADHX_dehydratase"/>
    <property type="match status" value="1"/>
</dbReference>
<dbReference type="NCBIfam" id="TIGR00196">
    <property type="entry name" value="yjeF_cterm"/>
    <property type="match status" value="1"/>
</dbReference>
<dbReference type="Gene3D" id="3.40.1190.20">
    <property type="match status" value="1"/>
</dbReference>
<name>A0A146KCY1_9EUKA</name>
<dbReference type="SUPFAM" id="SSF53613">
    <property type="entry name" value="Ribokinase-like"/>
    <property type="match status" value="1"/>
</dbReference>
<dbReference type="AlphaFoldDB" id="A0A146KCY1"/>
<protein>
    <submittedName>
        <fullName evidence="7">ATP-dependent (S)-NAD(P)H-hydrate dehydratase</fullName>
    </submittedName>
</protein>
<evidence type="ECO:0000256" key="4">
    <source>
        <dbReference type="ARBA" id="ARBA00023027"/>
    </source>
</evidence>
<accession>A0A146KCY1</accession>
<dbReference type="PANTHER" id="PTHR12592">
    <property type="entry name" value="ATP-DEPENDENT (S)-NAD(P)H-HYDRATE DEHYDRATASE FAMILY MEMBER"/>
    <property type="match status" value="1"/>
</dbReference>
<dbReference type="PANTHER" id="PTHR12592:SF0">
    <property type="entry name" value="ATP-DEPENDENT (S)-NAD(P)H-HYDRATE DEHYDRATASE"/>
    <property type="match status" value="1"/>
</dbReference>
<dbReference type="EMBL" id="GDID01003071">
    <property type="protein sequence ID" value="JAP93535.1"/>
    <property type="molecule type" value="Transcribed_RNA"/>
</dbReference>
<gene>
    <name evidence="7" type="ORF">TPC1_14155</name>
</gene>
<keyword evidence="4" id="KW-0520">NAD</keyword>
<keyword evidence="2" id="KW-0067">ATP-binding</keyword>
<organism evidence="7">
    <name type="scientific">Trepomonas sp. PC1</name>
    <dbReference type="NCBI Taxonomy" id="1076344"/>
    <lineage>
        <taxon>Eukaryota</taxon>
        <taxon>Metamonada</taxon>
        <taxon>Diplomonadida</taxon>
        <taxon>Hexamitidae</taxon>
        <taxon>Hexamitinae</taxon>
        <taxon>Trepomonas</taxon>
    </lineage>
</organism>
<dbReference type="GO" id="GO:0047453">
    <property type="term" value="F:ATP-dependent NAD(P)H-hydrate dehydratase activity"/>
    <property type="evidence" value="ECO:0007669"/>
    <property type="project" value="TreeGrafter"/>
</dbReference>
<dbReference type="Pfam" id="PF01256">
    <property type="entry name" value="Carb_kinase"/>
    <property type="match status" value="1"/>
</dbReference>
<dbReference type="GO" id="GO:0005524">
    <property type="term" value="F:ATP binding"/>
    <property type="evidence" value="ECO:0007669"/>
    <property type="project" value="UniProtKB-KW"/>
</dbReference>
<evidence type="ECO:0000259" key="6">
    <source>
        <dbReference type="PROSITE" id="PS51383"/>
    </source>
</evidence>
<keyword evidence="5" id="KW-0456">Lyase</keyword>
<dbReference type="InterPro" id="IPR029056">
    <property type="entry name" value="Ribokinase-like"/>
</dbReference>
<dbReference type="CDD" id="cd01171">
    <property type="entry name" value="YXKO-related"/>
    <property type="match status" value="1"/>
</dbReference>
<sequence>IKEGTLDSEKAEVEQYEWISTLYRERISEIKQIVDRVLKPEFLQQDKWTSHLQFKALKKVYLFDELNESILDQTKSIIIFKELNANNISMIIKKAVSDEMLIRSSLSNFCASRYQLKPSQYQQCIPKLSHLSSKGVGGRPLLVVGSQKYHGAAILSALSCLRTGSDYTYILTHGNKLNVISEASPDIITANFNDVADDYVKKLPCTSILIGSGLDRNESAQKLFFSIAEVVPIKEKPFIIDADGLYFLGVVMKTKPDVFVGRKYPIILTPNAREFASFYQKIFGEEPTGYSSCFEKASIQGKFISVDLESAIQTVKKLSDKIDCCILVKNMVDICCYRGQVRVTKNLGMVKRASGQGDLLAGVIACLVNWGSSVVNQVILSCEIVKISAQKAFTKKKLGTVAQDIINEIPDVVYSMVPENLQQYELQWE</sequence>
<keyword evidence="3" id="KW-0521">NADP</keyword>
<evidence type="ECO:0000256" key="1">
    <source>
        <dbReference type="ARBA" id="ARBA00022741"/>
    </source>
</evidence>
<dbReference type="GO" id="GO:0110051">
    <property type="term" value="P:metabolite repair"/>
    <property type="evidence" value="ECO:0007669"/>
    <property type="project" value="TreeGrafter"/>
</dbReference>
<keyword evidence="1" id="KW-0547">Nucleotide-binding</keyword>